<dbReference type="PANTHER" id="PTHR35787">
    <property type="entry name" value="GLYCEROL UPTAKE OPERON ANTITERMINATOR REGULATORY PROTEIN"/>
    <property type="match status" value="1"/>
</dbReference>
<name>K6DBZ3_9BACI</name>
<dbReference type="eggNOG" id="COG1954">
    <property type="taxonomic scope" value="Bacteria"/>
</dbReference>
<protein>
    <recommendedName>
        <fullName evidence="1">Glycerol uptake operon antiterminator regulatory protein</fullName>
    </recommendedName>
</protein>
<evidence type="ECO:0000313" key="2">
    <source>
        <dbReference type="EMBL" id="EKN65578.1"/>
    </source>
</evidence>
<keyword evidence="3" id="KW-1185">Reference proteome</keyword>
<comment type="caution">
    <text evidence="2">The sequence shown here is derived from an EMBL/GenBank/DDBJ whole genome shotgun (WGS) entry which is preliminary data.</text>
</comment>
<dbReference type="PANTHER" id="PTHR35787:SF1">
    <property type="entry name" value="GLYCEROL UPTAKE OPERON ANTITERMINATOR REGULATORY PROTEIN"/>
    <property type="match status" value="1"/>
</dbReference>
<sequence>MGKGLKGMEQRILPASANMKEFERFLQSSYEIGVFLDMHIAQLKNINMMAKQKGKKMIYHVDLIHGIKNDEFATEYICQEFKPYGLISTKASVILKAKQKGVVAVQRIFLIDTHAIEKSYKLIEKTRPDYIEVLPGAMPWMITEIKERVKTPIFAGGLIRTEGEVQAALEAGADAITTSKRELWEAYEKQG</sequence>
<reference evidence="2 3" key="1">
    <citation type="journal article" date="2012" name="Front. Microbiol.">
        <title>Redundancy and modularity in membrane-associated dissimilatory nitrate reduction in Bacillus.</title>
        <authorList>
            <person name="Heylen K."/>
            <person name="Keltjens J."/>
        </authorList>
    </citation>
    <scope>NUCLEOTIDE SEQUENCE [LARGE SCALE GENOMIC DNA]</scope>
    <source>
        <strain evidence="3">LMG 21833T</strain>
    </source>
</reference>
<dbReference type="EMBL" id="AJLS01000131">
    <property type="protein sequence ID" value="EKN65578.1"/>
    <property type="molecule type" value="Genomic_DNA"/>
</dbReference>
<keyword evidence="1" id="KW-0319">Glycerol metabolism</keyword>
<keyword evidence="1" id="KW-0804">Transcription</keyword>
<gene>
    <name evidence="2" type="ORF">BABA_19861</name>
</gene>
<accession>K6DBZ3</accession>
<dbReference type="Pfam" id="PF04309">
    <property type="entry name" value="G3P_antiterm"/>
    <property type="match status" value="1"/>
</dbReference>
<dbReference type="AlphaFoldDB" id="K6DBZ3"/>
<dbReference type="STRING" id="1117379.BABA_19861"/>
<dbReference type="PIRSF" id="PIRSF016897">
    <property type="entry name" value="GlpP"/>
    <property type="match status" value="1"/>
</dbReference>
<dbReference type="GO" id="GO:0045893">
    <property type="term" value="P:positive regulation of DNA-templated transcription"/>
    <property type="evidence" value="ECO:0007669"/>
    <property type="project" value="TreeGrafter"/>
</dbReference>
<dbReference type="GO" id="GO:0003723">
    <property type="term" value="F:RNA binding"/>
    <property type="evidence" value="ECO:0007669"/>
    <property type="project" value="UniProtKB-KW"/>
</dbReference>
<dbReference type="Gene3D" id="3.20.20.70">
    <property type="entry name" value="Aldolase class I"/>
    <property type="match status" value="1"/>
</dbReference>
<dbReference type="GO" id="GO:0001072">
    <property type="term" value="F:transcription antitermination factor activity, RNA binding"/>
    <property type="evidence" value="ECO:0007669"/>
    <property type="project" value="TreeGrafter"/>
</dbReference>
<dbReference type="SUPFAM" id="SSF110391">
    <property type="entry name" value="GlpP-like"/>
    <property type="match status" value="1"/>
</dbReference>
<dbReference type="PATRIC" id="fig|1117379.3.peg.4117"/>
<proteinExistence type="predicted"/>
<comment type="function">
    <text evidence="1">Regulates expression of the glpD operon. In the presence of glycerol 3-phosphate (G3P) causes antitermination of transcription of glpD at the inverted repeat of the leader region to enhance its transcription. Binds and stabilizes glpD leader mRNA.</text>
</comment>
<dbReference type="Proteomes" id="UP000006316">
    <property type="component" value="Unassembled WGS sequence"/>
</dbReference>
<dbReference type="InterPro" id="IPR006699">
    <property type="entry name" value="GlpP"/>
</dbReference>
<evidence type="ECO:0000256" key="1">
    <source>
        <dbReference type="PIRNR" id="PIRNR016897"/>
    </source>
</evidence>
<dbReference type="GO" id="GO:0006071">
    <property type="term" value="P:glycerol metabolic process"/>
    <property type="evidence" value="ECO:0007669"/>
    <property type="project" value="UniProtKB-UniRule"/>
</dbReference>
<evidence type="ECO:0000313" key="3">
    <source>
        <dbReference type="Proteomes" id="UP000006316"/>
    </source>
</evidence>
<keyword evidence="1" id="KW-0694">RNA-binding</keyword>
<organism evidence="2 3">
    <name type="scientific">Neobacillus bataviensis LMG 21833</name>
    <dbReference type="NCBI Taxonomy" id="1117379"/>
    <lineage>
        <taxon>Bacteria</taxon>
        <taxon>Bacillati</taxon>
        <taxon>Bacillota</taxon>
        <taxon>Bacilli</taxon>
        <taxon>Bacillales</taxon>
        <taxon>Bacillaceae</taxon>
        <taxon>Neobacillus</taxon>
    </lineage>
</organism>
<keyword evidence="1" id="KW-0805">Transcription regulation</keyword>
<dbReference type="InterPro" id="IPR013785">
    <property type="entry name" value="Aldolase_TIM"/>
</dbReference>